<dbReference type="EMBL" id="CP159373">
    <property type="protein sequence ID" value="XCN72985.1"/>
    <property type="molecule type" value="Genomic_DNA"/>
</dbReference>
<organism evidence="1">
    <name type="scientific">Candidatus Electrothrix aestuarii</name>
    <dbReference type="NCBI Taxonomy" id="3062594"/>
    <lineage>
        <taxon>Bacteria</taxon>
        <taxon>Pseudomonadati</taxon>
        <taxon>Thermodesulfobacteriota</taxon>
        <taxon>Desulfobulbia</taxon>
        <taxon>Desulfobulbales</taxon>
        <taxon>Desulfobulbaceae</taxon>
        <taxon>Candidatus Electrothrix</taxon>
    </lineage>
</organism>
<evidence type="ECO:0000313" key="1">
    <source>
        <dbReference type="EMBL" id="XCN72985.1"/>
    </source>
</evidence>
<sequence>MFNLQLQVDPKTEQRLKAILAHIKNEETFAQNIIAYQVAELQKSLLNIRLDLKSFEKKYAQSSEDFYQLYEQGQTEDSEDMMLWAGLYEMLRNNEERLRELA</sequence>
<dbReference type="KEGG" id="eaj:Q3M24_22370"/>
<accession>A0AAU8LVE2</accession>
<protein>
    <submittedName>
        <fullName evidence="1">Uncharacterized protein</fullName>
    </submittedName>
</protein>
<reference evidence="1" key="2">
    <citation type="submission" date="2024-06" db="EMBL/GenBank/DDBJ databases">
        <authorList>
            <person name="Plum-Jensen L.E."/>
            <person name="Schramm A."/>
            <person name="Marshall I.P.G."/>
        </authorList>
    </citation>
    <scope>NUCLEOTIDE SEQUENCE</scope>
    <source>
        <strain evidence="1">Rat1</strain>
    </source>
</reference>
<dbReference type="AlphaFoldDB" id="A0AAU8LVE2"/>
<proteinExistence type="predicted"/>
<reference evidence="1" key="1">
    <citation type="journal article" date="2024" name="Syst. Appl. Microbiol.">
        <title>First single-strain enrichments of Electrothrix cable bacteria, description of E. aestuarii sp. nov. and E. rattekaaiensis sp. nov., and proposal of a cable bacteria taxonomy following the rules of the SeqCode.</title>
        <authorList>
            <person name="Plum-Jensen L.E."/>
            <person name="Schramm A."/>
            <person name="Marshall I.P.G."/>
        </authorList>
    </citation>
    <scope>NUCLEOTIDE SEQUENCE</scope>
    <source>
        <strain evidence="1">Rat1</strain>
    </source>
</reference>
<gene>
    <name evidence="1" type="ORF">Q3M24_22370</name>
</gene>
<name>A0AAU8LVE2_9BACT</name>